<dbReference type="InterPro" id="IPR050482">
    <property type="entry name" value="Sensor_HK_TwoCompSys"/>
</dbReference>
<dbReference type="SUPFAM" id="SSF55781">
    <property type="entry name" value="GAF domain-like"/>
    <property type="match status" value="2"/>
</dbReference>
<dbReference type="Gene3D" id="1.20.5.1930">
    <property type="match status" value="1"/>
</dbReference>
<organism evidence="7 8">
    <name type="scientific">Geodermatophilus saharensis</name>
    <dbReference type="NCBI Taxonomy" id="1137994"/>
    <lineage>
        <taxon>Bacteria</taxon>
        <taxon>Bacillati</taxon>
        <taxon>Actinomycetota</taxon>
        <taxon>Actinomycetes</taxon>
        <taxon>Geodermatophilales</taxon>
        <taxon>Geodermatophilaceae</taxon>
        <taxon>Geodermatophilus</taxon>
    </lineage>
</organism>
<evidence type="ECO:0000313" key="7">
    <source>
        <dbReference type="EMBL" id="SNS02413.1"/>
    </source>
</evidence>
<evidence type="ECO:0000256" key="1">
    <source>
        <dbReference type="ARBA" id="ARBA00022679"/>
    </source>
</evidence>
<sequence>MSARPPRPASSGRALTPPDPGDVPAGEPALAAAVRAVAAGGRLEATLHAIVEAAVARADAGYGALGVLSPDGRRVDRFVIVGMDDATQSRIGRPPAGAGILGLLVDRPIPLRLDDLGAHPASVGFPEGHPPMASFLGVPVRVRDEVFGNLYLTEKRSGGSFTPADEEAVLALAAVAGLAIENARRAEVAERQRAWVQAATEVSTALLSGSALEEVLQTLVHRAADLSDADGAGLLVPAEDDRSSLTIVAATGPASADLEGVRVPLEGTHVGRVHRSGRAELLDDVRSGPGPGRRAEVARELTSGARSAAVVPLGPAVGTLVCLRAADREPFDAEVLDALAAFAAQAAVALELARSQRRERQLQVQADRERIARDLHDHVVQRIYATALSLDRVARSLGEVDPYAARRVERSVDELDETITQIRSAIFELHDREDPPAALGQRLTEVVARVTEGSGVQRRVELRGDVDGLSRALSHDLLAVVRELVSNVVRHAAATRVRVTVDAGSVPGDDVTAVVADDGRGLPAVPVRSGLANLEERARRRGGTLTVAGDRGGTVVTWRAPRTGGN</sequence>
<feature type="domain" description="GAF" evidence="5">
    <location>
        <begin position="211"/>
        <end position="360"/>
    </location>
</feature>
<dbReference type="Gene3D" id="3.30.565.10">
    <property type="entry name" value="Histidine kinase-like ATPase, C-terminal domain"/>
    <property type="match status" value="1"/>
</dbReference>
<dbReference type="AlphaFoldDB" id="A0A239B594"/>
<evidence type="ECO:0000256" key="2">
    <source>
        <dbReference type="ARBA" id="ARBA00022777"/>
    </source>
</evidence>
<accession>A0A239B594</accession>
<evidence type="ECO:0000313" key="8">
    <source>
        <dbReference type="Proteomes" id="UP000198386"/>
    </source>
</evidence>
<dbReference type="SMART" id="SM00065">
    <property type="entry name" value="GAF"/>
    <property type="match status" value="2"/>
</dbReference>
<protein>
    <submittedName>
        <fullName evidence="7">Histidine kinase-, DNA gyrase B-, and HSP90-like ATPase</fullName>
    </submittedName>
</protein>
<keyword evidence="1" id="KW-0808">Transferase</keyword>
<dbReference type="GO" id="GO:0046983">
    <property type="term" value="F:protein dimerization activity"/>
    <property type="evidence" value="ECO:0007669"/>
    <property type="project" value="InterPro"/>
</dbReference>
<evidence type="ECO:0000259" key="5">
    <source>
        <dbReference type="SMART" id="SM00065"/>
    </source>
</evidence>
<feature type="domain" description="Histidine kinase/HSP90-like ATPase" evidence="6">
    <location>
        <begin position="472"/>
        <end position="564"/>
    </location>
</feature>
<proteinExistence type="predicted"/>
<dbReference type="Proteomes" id="UP000198386">
    <property type="component" value="Unassembled WGS sequence"/>
</dbReference>
<dbReference type="InterPro" id="IPR003594">
    <property type="entry name" value="HATPase_dom"/>
</dbReference>
<feature type="domain" description="GAF" evidence="5">
    <location>
        <begin position="42"/>
        <end position="190"/>
    </location>
</feature>
<dbReference type="InterPro" id="IPR029016">
    <property type="entry name" value="GAF-like_dom_sf"/>
</dbReference>
<evidence type="ECO:0000256" key="4">
    <source>
        <dbReference type="SAM" id="MobiDB-lite"/>
    </source>
</evidence>
<dbReference type="Pfam" id="PF02518">
    <property type="entry name" value="HATPase_c"/>
    <property type="match status" value="1"/>
</dbReference>
<dbReference type="OrthoDB" id="5241249at2"/>
<gene>
    <name evidence="7" type="ORF">SAMN04488107_0902</name>
</gene>
<evidence type="ECO:0000259" key="6">
    <source>
        <dbReference type="SMART" id="SM00387"/>
    </source>
</evidence>
<keyword evidence="2 7" id="KW-0418">Kinase</keyword>
<dbReference type="GO" id="GO:0016020">
    <property type="term" value="C:membrane"/>
    <property type="evidence" value="ECO:0007669"/>
    <property type="project" value="InterPro"/>
</dbReference>
<dbReference type="SUPFAM" id="SSF55874">
    <property type="entry name" value="ATPase domain of HSP90 chaperone/DNA topoisomerase II/histidine kinase"/>
    <property type="match status" value="1"/>
</dbReference>
<dbReference type="Pfam" id="PF13185">
    <property type="entry name" value="GAF_2"/>
    <property type="match status" value="2"/>
</dbReference>
<dbReference type="SMART" id="SM00387">
    <property type="entry name" value="HATPase_c"/>
    <property type="match status" value="1"/>
</dbReference>
<dbReference type="Gene3D" id="3.30.450.40">
    <property type="match status" value="2"/>
</dbReference>
<dbReference type="CDD" id="cd16917">
    <property type="entry name" value="HATPase_UhpB-NarQ-NarX-like"/>
    <property type="match status" value="1"/>
</dbReference>
<name>A0A239B594_9ACTN</name>
<dbReference type="Pfam" id="PF07730">
    <property type="entry name" value="HisKA_3"/>
    <property type="match status" value="1"/>
</dbReference>
<feature type="region of interest" description="Disordered" evidence="4">
    <location>
        <begin position="1"/>
        <end position="25"/>
    </location>
</feature>
<dbReference type="PANTHER" id="PTHR24421">
    <property type="entry name" value="NITRATE/NITRITE SENSOR PROTEIN NARX-RELATED"/>
    <property type="match status" value="1"/>
</dbReference>
<dbReference type="PANTHER" id="PTHR24421:SF56">
    <property type="entry name" value="OXYGEN SENSOR HISTIDINE KINASE RESPONSE REGULATOR DOST"/>
    <property type="match status" value="1"/>
</dbReference>
<dbReference type="InterPro" id="IPR003018">
    <property type="entry name" value="GAF"/>
</dbReference>
<dbReference type="GO" id="GO:0000155">
    <property type="term" value="F:phosphorelay sensor kinase activity"/>
    <property type="evidence" value="ECO:0007669"/>
    <property type="project" value="InterPro"/>
</dbReference>
<keyword evidence="8" id="KW-1185">Reference proteome</keyword>
<dbReference type="InterPro" id="IPR011712">
    <property type="entry name" value="Sig_transdc_His_kin_sub3_dim/P"/>
</dbReference>
<reference evidence="8" key="1">
    <citation type="submission" date="2017-06" db="EMBL/GenBank/DDBJ databases">
        <authorList>
            <person name="Varghese N."/>
            <person name="Submissions S."/>
        </authorList>
    </citation>
    <scope>NUCLEOTIDE SEQUENCE [LARGE SCALE GENOMIC DNA]</scope>
    <source>
        <strain evidence="8">DSM 45423</strain>
    </source>
</reference>
<dbReference type="RefSeq" id="WP_089402725.1">
    <property type="nucleotide sequence ID" value="NZ_FZOH01000002.1"/>
</dbReference>
<keyword evidence="3" id="KW-0902">Two-component regulatory system</keyword>
<dbReference type="InterPro" id="IPR036890">
    <property type="entry name" value="HATPase_C_sf"/>
</dbReference>
<evidence type="ECO:0000256" key="3">
    <source>
        <dbReference type="ARBA" id="ARBA00023012"/>
    </source>
</evidence>
<dbReference type="EMBL" id="FZOH01000002">
    <property type="protein sequence ID" value="SNS02413.1"/>
    <property type="molecule type" value="Genomic_DNA"/>
</dbReference>